<dbReference type="Proteomes" id="UP000078397">
    <property type="component" value="Unassembled WGS sequence"/>
</dbReference>
<feature type="compositionally biased region" description="Polar residues" evidence="1">
    <location>
        <begin position="133"/>
        <end position="150"/>
    </location>
</feature>
<evidence type="ECO:0000313" key="4">
    <source>
        <dbReference type="Proteomes" id="UP000078397"/>
    </source>
</evidence>
<accession>A0A179G0P1</accession>
<proteinExistence type="predicted"/>
<reference evidence="3 4" key="1">
    <citation type="journal article" date="2016" name="PLoS Pathog.">
        <title>Biosynthesis of antibiotic leucinostatins in bio-control fungus Purpureocillium lilacinum and their inhibition on phytophthora revealed by genome mining.</title>
        <authorList>
            <person name="Wang G."/>
            <person name="Liu Z."/>
            <person name="Lin R."/>
            <person name="Li E."/>
            <person name="Mao Z."/>
            <person name="Ling J."/>
            <person name="Yang Y."/>
            <person name="Yin W.B."/>
            <person name="Xie B."/>
        </authorList>
    </citation>
    <scope>NUCLEOTIDE SEQUENCE [LARGE SCALE GENOMIC DNA]</scope>
    <source>
        <strain evidence="3">170</strain>
    </source>
</reference>
<feature type="compositionally biased region" description="Basic and acidic residues" evidence="1">
    <location>
        <begin position="493"/>
        <end position="505"/>
    </location>
</feature>
<protein>
    <submittedName>
        <fullName evidence="3">Hydroxyproline-rich glycoprotein DZ-HRGP</fullName>
    </submittedName>
</protein>
<evidence type="ECO:0000313" key="3">
    <source>
        <dbReference type="EMBL" id="OAQ71030.1"/>
    </source>
</evidence>
<dbReference type="Pfam" id="PF24355">
    <property type="entry name" value="DUF7514"/>
    <property type="match status" value="1"/>
</dbReference>
<feature type="compositionally biased region" description="Basic and acidic residues" evidence="1">
    <location>
        <begin position="468"/>
        <end position="482"/>
    </location>
</feature>
<dbReference type="PANTHER" id="PTHR39611">
    <property type="entry name" value="HYDROXYPROLINE-RICH GLYCOPROTEIN DZ-HRGP-RELATED"/>
    <property type="match status" value="1"/>
</dbReference>
<feature type="region of interest" description="Disordered" evidence="1">
    <location>
        <begin position="24"/>
        <end position="191"/>
    </location>
</feature>
<sequence length="559" mass="63055">MADASHAPSTIGLGLNLPQDADISHFSLRSEQSAPPPIPVPIIKGPPPPRPVRFQATVDDDSDAETASPVSPKDTPRRYPYKPAGDSTPASPTSPMSPQTPHSHSHSHNKTSASPSYSHHNARKSYPPGTYAVPNTTLTPPSSAESSPKQRPTVHFSTRPPVILHHRSNSLASETYPSPPRYGSSPKSVSESRVAVDRQWGGLFTEYGEPTRRLGSILRGLANYMIRECEPRYSLVVTPAKMYAFYRKYKLDKEQFPFQGIFDYQSRHCLRNLELLYQDLSCEYHLIQDHHHSTRPYIPALTPAGFQTWLTTFIQSSPDHEAQRLQAILADVPLEADSPAHERLPTHLPRHSLPMHRNDRTYKDIVCALDDWNKRMGSTSEPTSPSWSNIIFEAFRGTSQVSTGRREKYTDEHKRHNRRPSEDVTISPANTSARGQKNRDTRPPQPVNYVSTRDREPEPRYFPSSKSEPARRYSEPSPERIKNGYTSRRRDRSPKSARAESIDTARRHKYSTRRDSASSSRGRGDSKGTSPARADSYRFFQGRAAGPTYDEFLREKVRA</sequence>
<dbReference type="PANTHER" id="PTHR39611:SF1">
    <property type="entry name" value="HYDROXYPROLINE-RICH GLYCOPROTEIN DZ-HRGP"/>
    <property type="match status" value="1"/>
</dbReference>
<gene>
    <name evidence="3" type="ORF">VFPPC_03396</name>
</gene>
<dbReference type="AlphaFoldDB" id="A0A179G0P1"/>
<feature type="compositionally biased region" description="Low complexity" evidence="1">
    <location>
        <begin position="87"/>
        <end position="102"/>
    </location>
</feature>
<keyword evidence="4" id="KW-1185">Reference proteome</keyword>
<dbReference type="RefSeq" id="XP_018147567.1">
    <property type="nucleotide sequence ID" value="XM_018282903.1"/>
</dbReference>
<dbReference type="EMBL" id="LSBJ02000002">
    <property type="protein sequence ID" value="OAQ71030.1"/>
    <property type="molecule type" value="Genomic_DNA"/>
</dbReference>
<feature type="compositionally biased region" description="Polar residues" evidence="1">
    <location>
        <begin position="110"/>
        <end position="119"/>
    </location>
</feature>
<evidence type="ECO:0000256" key="1">
    <source>
        <dbReference type="SAM" id="MobiDB-lite"/>
    </source>
</evidence>
<feature type="compositionally biased region" description="Pro residues" evidence="1">
    <location>
        <begin position="34"/>
        <end position="51"/>
    </location>
</feature>
<feature type="compositionally biased region" description="Basic and acidic residues" evidence="1">
    <location>
        <begin position="404"/>
        <end position="422"/>
    </location>
</feature>
<feature type="domain" description="DUF7514" evidence="2">
    <location>
        <begin position="202"/>
        <end position="361"/>
    </location>
</feature>
<dbReference type="InterPro" id="IPR055936">
    <property type="entry name" value="DUF7514"/>
</dbReference>
<organism evidence="3 4">
    <name type="scientific">Pochonia chlamydosporia 170</name>
    <dbReference type="NCBI Taxonomy" id="1380566"/>
    <lineage>
        <taxon>Eukaryota</taxon>
        <taxon>Fungi</taxon>
        <taxon>Dikarya</taxon>
        <taxon>Ascomycota</taxon>
        <taxon>Pezizomycotina</taxon>
        <taxon>Sordariomycetes</taxon>
        <taxon>Hypocreomycetidae</taxon>
        <taxon>Hypocreales</taxon>
        <taxon>Clavicipitaceae</taxon>
        <taxon>Pochonia</taxon>
    </lineage>
</organism>
<feature type="region of interest" description="Disordered" evidence="1">
    <location>
        <begin position="398"/>
        <end position="559"/>
    </location>
</feature>
<comment type="caution">
    <text evidence="3">The sequence shown here is derived from an EMBL/GenBank/DDBJ whole genome shotgun (WGS) entry which is preliminary data.</text>
</comment>
<feature type="compositionally biased region" description="Basic and acidic residues" evidence="1">
    <location>
        <begin position="512"/>
        <end position="526"/>
    </location>
</feature>
<name>A0A179G0P1_METCM</name>
<evidence type="ECO:0000259" key="2">
    <source>
        <dbReference type="Pfam" id="PF24355"/>
    </source>
</evidence>
<dbReference type="KEGG" id="pchm:VFPPC_03396"/>
<dbReference type="GeneID" id="28846897"/>
<dbReference type="OrthoDB" id="5413703at2759"/>